<dbReference type="RefSeq" id="WP_129251870.1">
    <property type="nucleotide sequence ID" value="NZ_SAXA01000001.1"/>
</dbReference>
<gene>
    <name evidence="1" type="ORF">EO244_00445</name>
</gene>
<name>A0A4Q1JRA0_9BACT</name>
<reference evidence="1 2" key="1">
    <citation type="submission" date="2019-01" db="EMBL/GenBank/DDBJ databases">
        <title>Ancylomarina salipaludis sp. nov., isolated from a salt marsh.</title>
        <authorList>
            <person name="Yoon J.-H."/>
        </authorList>
    </citation>
    <scope>NUCLEOTIDE SEQUENCE [LARGE SCALE GENOMIC DNA]</scope>
    <source>
        <strain evidence="1 2">SHSM-M15</strain>
    </source>
</reference>
<keyword evidence="2" id="KW-1185">Reference proteome</keyword>
<dbReference type="AlphaFoldDB" id="A0A4Q1JRA0"/>
<protein>
    <submittedName>
        <fullName evidence="1">Uncharacterized protein</fullName>
    </submittedName>
</protein>
<evidence type="ECO:0000313" key="2">
    <source>
        <dbReference type="Proteomes" id="UP000289703"/>
    </source>
</evidence>
<proteinExistence type="predicted"/>
<organism evidence="1 2">
    <name type="scientific">Ancylomarina salipaludis</name>
    <dbReference type="NCBI Taxonomy" id="2501299"/>
    <lineage>
        <taxon>Bacteria</taxon>
        <taxon>Pseudomonadati</taxon>
        <taxon>Bacteroidota</taxon>
        <taxon>Bacteroidia</taxon>
        <taxon>Marinilabiliales</taxon>
        <taxon>Marinifilaceae</taxon>
        <taxon>Ancylomarina</taxon>
    </lineage>
</organism>
<dbReference type="InterPro" id="IPR046233">
    <property type="entry name" value="DUF6266"/>
</dbReference>
<accession>A0A4Q1JRA0</accession>
<comment type="caution">
    <text evidence="1">The sequence shown here is derived from an EMBL/GenBank/DDBJ whole genome shotgun (WGS) entry which is preliminary data.</text>
</comment>
<dbReference type="EMBL" id="SAXA01000001">
    <property type="protein sequence ID" value="RXQ97391.1"/>
    <property type="molecule type" value="Genomic_DNA"/>
</dbReference>
<dbReference type="OrthoDB" id="656016at2"/>
<dbReference type="Proteomes" id="UP000289703">
    <property type="component" value="Unassembled WGS sequence"/>
</dbReference>
<dbReference type="Pfam" id="PF19781">
    <property type="entry name" value="DUF6266"/>
    <property type="match status" value="1"/>
</dbReference>
<sequence>MGKYTQGILGPFSGKVGAVVGSSWKGVNYIKSLPGPNTSNTEAQQQQRSRFKSVVSLASSLMSSLIRPVWNLVGGKMTGYNLFVKTNMPAFDESGTLVNYSDFHASLGALPLPENLTIQDDADVVSGIELSWKDDSAVGVGNADDKLHLLVMTADKVHILNTASVRSDQSAEITLPAPAGEVHVYAFFGTAEGGQFSPDLYSKILLS</sequence>
<evidence type="ECO:0000313" key="1">
    <source>
        <dbReference type="EMBL" id="RXQ97391.1"/>
    </source>
</evidence>